<proteinExistence type="predicted"/>
<evidence type="ECO:0000313" key="3">
    <source>
        <dbReference type="Proteomes" id="UP000030907"/>
    </source>
</evidence>
<dbReference type="KEGG" id="sphk:SKP52_23060"/>
<protein>
    <recommendedName>
        <fullName evidence="1">YspA cpYpsA-related SLOG domain-containing protein</fullName>
    </recommendedName>
</protein>
<feature type="domain" description="YspA cpYpsA-related SLOG" evidence="1">
    <location>
        <begin position="193"/>
        <end position="259"/>
    </location>
</feature>
<dbReference type="HOGENOM" id="CLU_054190_0_0_5"/>
<dbReference type="OrthoDB" id="9806973at2"/>
<accession>A0A0A7PTN8</accession>
<keyword evidence="3" id="KW-1185">Reference proteome</keyword>
<dbReference type="Pfam" id="PF10686">
    <property type="entry name" value="YAcAr"/>
    <property type="match status" value="1"/>
</dbReference>
<dbReference type="InterPro" id="IPR019627">
    <property type="entry name" value="YAcAr"/>
</dbReference>
<dbReference type="RefSeq" id="WP_037553311.1">
    <property type="nucleotide sequence ID" value="NZ_CP009122.1"/>
</dbReference>
<dbReference type="EMBL" id="CP009122">
    <property type="protein sequence ID" value="AJA11457.1"/>
    <property type="molecule type" value="Genomic_DNA"/>
</dbReference>
<evidence type="ECO:0000313" key="2">
    <source>
        <dbReference type="EMBL" id="AJA11457.1"/>
    </source>
</evidence>
<dbReference type="Proteomes" id="UP000030907">
    <property type="component" value="Chromosome"/>
</dbReference>
<dbReference type="STRING" id="1515612.SKP52_23060"/>
<gene>
    <name evidence="2" type="ORF">SKP52_23060</name>
</gene>
<reference evidence="2 3" key="1">
    <citation type="journal article" date="2015" name="Int. J. Syst. Evol. Microbiol.">
        <title>Description of Sphingopyxis fribergensis sp. nov. - a soil bacterium with the ability to degrade styrene and phenylacetic acid.</title>
        <authorList>
            <person name="Oelschlagel M."/>
            <person name="Ruckert C."/>
            <person name="Kalinowski J."/>
            <person name="Schmidt G."/>
            <person name="Schlomann M."/>
            <person name="Tischler D."/>
        </authorList>
    </citation>
    <scope>NUCLEOTIDE SEQUENCE [LARGE SCALE GENOMIC DNA]</scope>
    <source>
        <strain evidence="2 3">Kp5.2</strain>
    </source>
</reference>
<name>A0A0A7PTN8_9SPHN</name>
<organism evidence="2 3">
    <name type="scientific">Sphingopyxis fribergensis</name>
    <dbReference type="NCBI Taxonomy" id="1515612"/>
    <lineage>
        <taxon>Bacteria</taxon>
        <taxon>Pseudomonadati</taxon>
        <taxon>Pseudomonadota</taxon>
        <taxon>Alphaproteobacteria</taxon>
        <taxon>Sphingomonadales</taxon>
        <taxon>Sphingomonadaceae</taxon>
        <taxon>Sphingopyxis</taxon>
    </lineage>
</organism>
<sequence length="310" mass="34985">MLSPTEPADDPAEAGATHLLLQEMQLFGHRPFEDEPDPRPLPDARLAAGAVADIFDALVGCLDDTRIEPDLEELLWNVVNLFHRAGERVERSLDDNEQAQRRAQREQDGSEIRSVELERLVQQGISLIERRDAMEFFRESAAEQFRTHCRKAWSPRTGSRAHHRSMTAAMIDSRDFLDARLRQKAAALLPEGTRILFTGGADVDDHRAIWDALDRARDRHPDMILLHGATPTGAERIAACWAETRKVTQVAFRPDWSRHGKSAPFKRNDRMLEALPVGVIIFPGTGIQDNLADKAAKIGLPVWDFRKRGR</sequence>
<evidence type="ECO:0000259" key="1">
    <source>
        <dbReference type="Pfam" id="PF10686"/>
    </source>
</evidence>
<dbReference type="AlphaFoldDB" id="A0A0A7PTN8"/>